<gene>
    <name evidence="2" type="ORF">D1006_30380</name>
</gene>
<comment type="caution">
    <text evidence="2">The sequence shown here is derived from an EMBL/GenBank/DDBJ whole genome shotgun (WGS) entry which is preliminary data.</text>
</comment>
<dbReference type="Proteomes" id="UP000289650">
    <property type="component" value="Unassembled WGS sequence"/>
</dbReference>
<dbReference type="OrthoDB" id="5297879at2"/>
<evidence type="ECO:0000259" key="1">
    <source>
        <dbReference type="SMART" id="SM00528"/>
    </source>
</evidence>
<dbReference type="InterPro" id="IPR027444">
    <property type="entry name" value="H-NS_C_dom"/>
</dbReference>
<dbReference type="GO" id="GO:0003677">
    <property type="term" value="F:DNA binding"/>
    <property type="evidence" value="ECO:0007669"/>
    <property type="project" value="InterPro"/>
</dbReference>
<dbReference type="AlphaFoldDB" id="A0A4Q2AIR3"/>
<dbReference type="Gene3D" id="4.10.430.30">
    <property type="match status" value="1"/>
</dbReference>
<reference evidence="2 3" key="1">
    <citation type="submission" date="2018-08" db="EMBL/GenBank/DDBJ databases">
        <title>Mountain-cultivated ginseng endophyte, Burkholderia stabilis and its activity against ginseng root rot disease.</title>
        <authorList>
            <person name="Tapan Kumar M."/>
            <person name="Bae H."/>
            <person name="Shanmugam G."/>
            <person name="Jeon J."/>
        </authorList>
    </citation>
    <scope>NUCLEOTIDE SEQUENCE [LARGE SCALE GENOMIC DNA]</scope>
    <source>
        <strain evidence="2 3">EB159</strain>
    </source>
</reference>
<accession>A0A4Q2AIR3</accession>
<protein>
    <submittedName>
        <fullName evidence="2">H-NS histone family protein</fullName>
    </submittedName>
</protein>
<evidence type="ECO:0000313" key="3">
    <source>
        <dbReference type="Proteomes" id="UP000289650"/>
    </source>
</evidence>
<dbReference type="SMART" id="SM00528">
    <property type="entry name" value="HNS"/>
    <property type="match status" value="1"/>
</dbReference>
<dbReference type="RefSeq" id="WP_129516887.1">
    <property type="nucleotide sequence ID" value="NZ_QWEX01000002.1"/>
</dbReference>
<evidence type="ECO:0000313" key="2">
    <source>
        <dbReference type="EMBL" id="RXV69368.1"/>
    </source>
</evidence>
<dbReference type="Pfam" id="PF00816">
    <property type="entry name" value="Histone_HNS"/>
    <property type="match status" value="1"/>
</dbReference>
<dbReference type="EMBL" id="QWEX01000002">
    <property type="protein sequence ID" value="RXV69368.1"/>
    <property type="molecule type" value="Genomic_DNA"/>
</dbReference>
<dbReference type="SUPFAM" id="SSF81273">
    <property type="entry name" value="H-NS histone-like proteins"/>
    <property type="match status" value="1"/>
</dbReference>
<feature type="domain" description="DNA-binding protein H-NS-like C-terminal" evidence="1">
    <location>
        <begin position="53"/>
        <end position="92"/>
    </location>
</feature>
<name>A0A4Q2AIR3_9BURK</name>
<sequence length="94" mass="11004">MSRYRDLIEQRAELERQINAVKSSERAAVLDEVRRLVIEFELNAREVFGANKAKKGIKLTPKFRDPETGKTWCGRGRTPLWLKDKDPKDYLISR</sequence>
<organism evidence="2 3">
    <name type="scientific">Burkholderia stabilis</name>
    <dbReference type="NCBI Taxonomy" id="95485"/>
    <lineage>
        <taxon>Bacteria</taxon>
        <taxon>Pseudomonadati</taxon>
        <taxon>Pseudomonadota</taxon>
        <taxon>Betaproteobacteria</taxon>
        <taxon>Burkholderiales</taxon>
        <taxon>Burkholderiaceae</taxon>
        <taxon>Burkholderia</taxon>
        <taxon>Burkholderia cepacia complex</taxon>
    </lineage>
</organism>
<proteinExistence type="predicted"/>